<dbReference type="SUPFAM" id="SSF51126">
    <property type="entry name" value="Pectin lyase-like"/>
    <property type="match status" value="1"/>
</dbReference>
<organism evidence="2 3">
    <name type="scientific">Emticicia aquatilis</name>
    <dbReference type="NCBI Taxonomy" id="1537369"/>
    <lineage>
        <taxon>Bacteria</taxon>
        <taxon>Pseudomonadati</taxon>
        <taxon>Bacteroidota</taxon>
        <taxon>Cytophagia</taxon>
        <taxon>Cytophagales</taxon>
        <taxon>Leadbetterellaceae</taxon>
        <taxon>Emticicia</taxon>
    </lineage>
</organism>
<dbReference type="InterPro" id="IPR011050">
    <property type="entry name" value="Pectin_lyase_fold/virulence"/>
</dbReference>
<gene>
    <name evidence="2" type="ORF">GCM10011514_37860</name>
</gene>
<keyword evidence="1" id="KW-0732">Signal</keyword>
<accession>A0A917DV34</accession>
<dbReference type="InterPro" id="IPR006626">
    <property type="entry name" value="PbH1"/>
</dbReference>
<dbReference type="InterPro" id="IPR012334">
    <property type="entry name" value="Pectin_lyas_fold"/>
</dbReference>
<dbReference type="AlphaFoldDB" id="A0A917DV34"/>
<dbReference type="Proteomes" id="UP000609064">
    <property type="component" value="Unassembled WGS sequence"/>
</dbReference>
<dbReference type="Gene3D" id="2.160.20.10">
    <property type="entry name" value="Single-stranded right-handed beta-helix, Pectin lyase-like"/>
    <property type="match status" value="1"/>
</dbReference>
<reference evidence="2" key="1">
    <citation type="journal article" date="2014" name="Int. J. Syst. Evol. Microbiol.">
        <title>Complete genome sequence of Corynebacterium casei LMG S-19264T (=DSM 44701T), isolated from a smear-ripened cheese.</title>
        <authorList>
            <consortium name="US DOE Joint Genome Institute (JGI-PGF)"/>
            <person name="Walter F."/>
            <person name="Albersmeier A."/>
            <person name="Kalinowski J."/>
            <person name="Ruckert C."/>
        </authorList>
    </citation>
    <scope>NUCLEOTIDE SEQUENCE</scope>
    <source>
        <strain evidence="2">CGMCC 1.15958</strain>
    </source>
</reference>
<evidence type="ECO:0000256" key="1">
    <source>
        <dbReference type="SAM" id="SignalP"/>
    </source>
</evidence>
<name>A0A917DV34_9BACT</name>
<reference evidence="2" key="2">
    <citation type="submission" date="2020-09" db="EMBL/GenBank/DDBJ databases">
        <authorList>
            <person name="Sun Q."/>
            <person name="Zhou Y."/>
        </authorList>
    </citation>
    <scope>NUCLEOTIDE SEQUENCE</scope>
    <source>
        <strain evidence="2">CGMCC 1.15958</strain>
    </source>
</reference>
<comment type="caution">
    <text evidence="2">The sequence shown here is derived from an EMBL/GenBank/DDBJ whole genome shotgun (WGS) entry which is preliminary data.</text>
</comment>
<feature type="signal peptide" evidence="1">
    <location>
        <begin position="1"/>
        <end position="22"/>
    </location>
</feature>
<feature type="chain" id="PRO_5037815815" evidence="1">
    <location>
        <begin position="23"/>
        <end position="305"/>
    </location>
</feature>
<dbReference type="SMART" id="SM00710">
    <property type="entry name" value="PbH1"/>
    <property type="match status" value="6"/>
</dbReference>
<sequence>MKKIFICYLITLLCQIAVFGQATRTWVSGVGDDANPCSRTAPCKTFAGAISKTAAGGEISVLDPGGYGAVTITKAITINGDGTLAGILSAGTNGINVNAGVNDIVVIRNISINGTTSGLNGIRFLAGGQLHIENCSISGFTTKGIDVAKTAAGILTVENTSINGPSTAATGIYISTTSDTIKATLNNVKISNLGVGIDVVADASVSANQSAMNFVTITNSNISNNSTAIRAKNTAQINIENSNVSNNSTAIIANDVASIIRLSNVNIFNNNVFGIGNGLGKVISFGNNTIAGNAANKPMQVISKQ</sequence>
<evidence type="ECO:0000313" key="3">
    <source>
        <dbReference type="Proteomes" id="UP000609064"/>
    </source>
</evidence>
<protein>
    <submittedName>
        <fullName evidence="2">Membrane protein</fullName>
    </submittedName>
</protein>
<proteinExistence type="predicted"/>
<dbReference type="EMBL" id="BMKK01000008">
    <property type="protein sequence ID" value="GGD70210.1"/>
    <property type="molecule type" value="Genomic_DNA"/>
</dbReference>
<dbReference type="RefSeq" id="WP_188768290.1">
    <property type="nucleotide sequence ID" value="NZ_BMKK01000008.1"/>
</dbReference>
<keyword evidence="3" id="KW-1185">Reference proteome</keyword>
<evidence type="ECO:0000313" key="2">
    <source>
        <dbReference type="EMBL" id="GGD70210.1"/>
    </source>
</evidence>